<dbReference type="GO" id="GO:0005634">
    <property type="term" value="C:nucleus"/>
    <property type="evidence" value="ECO:0007669"/>
    <property type="project" value="TreeGrafter"/>
</dbReference>
<protein>
    <recommendedName>
        <fullName evidence="4">Tektin</fullName>
    </recommendedName>
</protein>
<evidence type="ECO:0000256" key="4">
    <source>
        <dbReference type="RuleBase" id="RU367040"/>
    </source>
</evidence>
<comment type="subcellular location">
    <subcellularLocation>
        <location evidence="4">Cytoplasm</location>
        <location evidence="4">Cytoskeleton</location>
        <location evidence="4">Cilium axoneme</location>
    </subcellularLocation>
</comment>
<evidence type="ECO:0000256" key="3">
    <source>
        <dbReference type="ARBA" id="ARBA00023054"/>
    </source>
</evidence>
<keyword evidence="6" id="KW-1185">Reference proteome</keyword>
<accession>A0AAN9TN37</accession>
<dbReference type="InterPro" id="IPR048256">
    <property type="entry name" value="Tektin-like"/>
</dbReference>
<dbReference type="EMBL" id="JBBCAQ010000036">
    <property type="protein sequence ID" value="KAK7576126.1"/>
    <property type="molecule type" value="Genomic_DNA"/>
</dbReference>
<comment type="caution">
    <text evidence="5">The sequence shown here is derived from an EMBL/GenBank/DDBJ whole genome shotgun (WGS) entry which is preliminary data.</text>
</comment>
<dbReference type="PANTHER" id="PTHR19960">
    <property type="entry name" value="TEKTIN"/>
    <property type="match status" value="1"/>
</dbReference>
<proteinExistence type="inferred from homology"/>
<keyword evidence="4" id="KW-0969">Cilium</keyword>
<evidence type="ECO:0000313" key="6">
    <source>
        <dbReference type="Proteomes" id="UP001367676"/>
    </source>
</evidence>
<dbReference type="GO" id="GO:0060294">
    <property type="term" value="P:cilium movement involved in cell motility"/>
    <property type="evidence" value="ECO:0007669"/>
    <property type="project" value="UniProtKB-UniRule"/>
</dbReference>
<keyword evidence="2" id="KW-0963">Cytoplasm</keyword>
<name>A0AAN9TN37_9HEMI</name>
<dbReference type="GO" id="GO:0015630">
    <property type="term" value="C:microtubule cytoskeleton"/>
    <property type="evidence" value="ECO:0007669"/>
    <property type="project" value="UniProtKB-UniRule"/>
</dbReference>
<keyword evidence="4" id="KW-0282">Flagellum</keyword>
<evidence type="ECO:0000256" key="1">
    <source>
        <dbReference type="ARBA" id="ARBA00007209"/>
    </source>
</evidence>
<comment type="similarity">
    <text evidence="1 4">Belongs to the tektin family.</text>
</comment>
<dbReference type="Pfam" id="PF03148">
    <property type="entry name" value="Tektin"/>
    <property type="match status" value="1"/>
</dbReference>
<reference evidence="5 6" key="1">
    <citation type="submission" date="2024-03" db="EMBL/GenBank/DDBJ databases">
        <title>Adaptation during the transition from Ophiocordyceps entomopathogen to insect associate is accompanied by gene loss and intensified selection.</title>
        <authorList>
            <person name="Ward C.M."/>
            <person name="Onetto C.A."/>
            <person name="Borneman A.R."/>
        </authorList>
    </citation>
    <scope>NUCLEOTIDE SEQUENCE [LARGE SCALE GENOMIC DNA]</scope>
    <source>
        <strain evidence="5">AWRI1</strain>
        <tissue evidence="5">Single Adult Female</tissue>
    </source>
</reference>
<dbReference type="GO" id="GO:0005930">
    <property type="term" value="C:axoneme"/>
    <property type="evidence" value="ECO:0007669"/>
    <property type="project" value="UniProtKB-SubCell"/>
</dbReference>
<keyword evidence="3" id="KW-0175">Coiled coil</keyword>
<dbReference type="InterPro" id="IPR000435">
    <property type="entry name" value="Tektins"/>
</dbReference>
<gene>
    <name evidence="5" type="ORF">V9T40_012412</name>
</gene>
<sequence length="196" mass="22779">MAHIYHPVSLLEESAAIQQEADKRAMHLKNELQSIIVDEKDAQTKNLHWLKTHAQIVHQWTRKIESNIQLLDEEIIHQIGRRNCLRKAINTLKIAANVNAESQLCRSTKLDGDYRDDVAREIEKEKMLIDCVNTQLRNGLTEIEEYIERMKAAKEDLESLWSYKQENYGIECDNINLKQSSSTTMLKFGSNRESNK</sequence>
<evidence type="ECO:0000313" key="5">
    <source>
        <dbReference type="EMBL" id="KAK7576126.1"/>
    </source>
</evidence>
<dbReference type="PANTHER" id="PTHR19960:SF12">
    <property type="entry name" value="TEKTIN-4"/>
    <property type="match status" value="1"/>
</dbReference>
<organism evidence="5 6">
    <name type="scientific">Parthenolecanium corni</name>
    <dbReference type="NCBI Taxonomy" id="536013"/>
    <lineage>
        <taxon>Eukaryota</taxon>
        <taxon>Metazoa</taxon>
        <taxon>Ecdysozoa</taxon>
        <taxon>Arthropoda</taxon>
        <taxon>Hexapoda</taxon>
        <taxon>Insecta</taxon>
        <taxon>Pterygota</taxon>
        <taxon>Neoptera</taxon>
        <taxon>Paraneoptera</taxon>
        <taxon>Hemiptera</taxon>
        <taxon>Sternorrhyncha</taxon>
        <taxon>Coccoidea</taxon>
        <taxon>Coccidae</taxon>
        <taxon>Parthenolecanium</taxon>
    </lineage>
</organism>
<dbReference type="Proteomes" id="UP001367676">
    <property type="component" value="Unassembled WGS sequence"/>
</dbReference>
<dbReference type="GO" id="GO:0060271">
    <property type="term" value="P:cilium assembly"/>
    <property type="evidence" value="ECO:0007669"/>
    <property type="project" value="UniProtKB-UniRule"/>
</dbReference>
<dbReference type="AlphaFoldDB" id="A0AAN9TN37"/>
<evidence type="ECO:0000256" key="2">
    <source>
        <dbReference type="ARBA" id="ARBA00022490"/>
    </source>
</evidence>
<keyword evidence="4" id="KW-0966">Cell projection</keyword>